<feature type="compositionally biased region" description="Acidic residues" evidence="1">
    <location>
        <begin position="926"/>
        <end position="938"/>
    </location>
</feature>
<dbReference type="InterPro" id="IPR012337">
    <property type="entry name" value="RNaseH-like_sf"/>
</dbReference>
<dbReference type="InterPro" id="IPR002156">
    <property type="entry name" value="RNaseH_domain"/>
</dbReference>
<dbReference type="InterPro" id="IPR036397">
    <property type="entry name" value="RNaseH_sf"/>
</dbReference>
<dbReference type="InterPro" id="IPR041577">
    <property type="entry name" value="RT_RNaseH_2"/>
</dbReference>
<feature type="region of interest" description="Disordered" evidence="1">
    <location>
        <begin position="745"/>
        <end position="768"/>
    </location>
</feature>
<dbReference type="Pfam" id="PF17919">
    <property type="entry name" value="RT_RNaseH_2"/>
    <property type="match status" value="1"/>
</dbReference>
<feature type="region of interest" description="Disordered" evidence="1">
    <location>
        <begin position="924"/>
        <end position="947"/>
    </location>
</feature>
<protein>
    <recommendedName>
        <fullName evidence="2">RNase H type-1 domain-containing protein</fullName>
    </recommendedName>
</protein>
<evidence type="ECO:0000256" key="1">
    <source>
        <dbReference type="SAM" id="MobiDB-lite"/>
    </source>
</evidence>
<feature type="compositionally biased region" description="Basic and acidic residues" evidence="1">
    <location>
        <begin position="751"/>
        <end position="768"/>
    </location>
</feature>
<dbReference type="PANTHER" id="PTHR48475:SF1">
    <property type="entry name" value="RNASE H TYPE-1 DOMAIN-CONTAINING PROTEIN"/>
    <property type="match status" value="1"/>
</dbReference>
<dbReference type="SUPFAM" id="SSF53098">
    <property type="entry name" value="Ribonuclease H-like"/>
    <property type="match status" value="1"/>
</dbReference>
<gene>
    <name evidence="3" type="ORF">FSB_LOCUS50275</name>
</gene>
<feature type="region of interest" description="Disordered" evidence="1">
    <location>
        <begin position="1"/>
        <end position="24"/>
    </location>
</feature>
<feature type="region of interest" description="Disordered" evidence="1">
    <location>
        <begin position="84"/>
        <end position="116"/>
    </location>
</feature>
<dbReference type="PANTHER" id="PTHR48475">
    <property type="entry name" value="RIBONUCLEASE H"/>
    <property type="match status" value="1"/>
</dbReference>
<dbReference type="EMBL" id="OIVN01005426">
    <property type="protein sequence ID" value="SPD22393.1"/>
    <property type="molecule type" value="Genomic_DNA"/>
</dbReference>
<dbReference type="Gene3D" id="3.10.20.370">
    <property type="match status" value="1"/>
</dbReference>
<feature type="compositionally biased region" description="Low complexity" evidence="1">
    <location>
        <begin position="1"/>
        <end position="12"/>
    </location>
</feature>
<accession>A0A2N9IE91</accession>
<dbReference type="Pfam" id="PF00078">
    <property type="entry name" value="RVT_1"/>
    <property type="match status" value="1"/>
</dbReference>
<feature type="region of interest" description="Disordered" evidence="1">
    <location>
        <begin position="168"/>
        <end position="191"/>
    </location>
</feature>
<dbReference type="Gene3D" id="3.30.70.270">
    <property type="match status" value="1"/>
</dbReference>
<feature type="compositionally biased region" description="Polar residues" evidence="1">
    <location>
        <begin position="172"/>
        <end position="181"/>
    </location>
</feature>
<dbReference type="GO" id="GO:0003676">
    <property type="term" value="F:nucleic acid binding"/>
    <property type="evidence" value="ECO:0007669"/>
    <property type="project" value="InterPro"/>
</dbReference>
<dbReference type="InterPro" id="IPR043128">
    <property type="entry name" value="Rev_trsase/Diguanyl_cyclase"/>
</dbReference>
<dbReference type="Pfam" id="PF13456">
    <property type="entry name" value="RVT_3"/>
    <property type="match status" value="1"/>
</dbReference>
<dbReference type="InterPro" id="IPR041588">
    <property type="entry name" value="Integrase_H2C2"/>
</dbReference>
<organism evidence="3">
    <name type="scientific">Fagus sylvatica</name>
    <name type="common">Beechnut</name>
    <dbReference type="NCBI Taxonomy" id="28930"/>
    <lineage>
        <taxon>Eukaryota</taxon>
        <taxon>Viridiplantae</taxon>
        <taxon>Streptophyta</taxon>
        <taxon>Embryophyta</taxon>
        <taxon>Tracheophyta</taxon>
        <taxon>Spermatophyta</taxon>
        <taxon>Magnoliopsida</taxon>
        <taxon>eudicotyledons</taxon>
        <taxon>Gunneridae</taxon>
        <taxon>Pentapetalae</taxon>
        <taxon>rosids</taxon>
        <taxon>fabids</taxon>
        <taxon>Fagales</taxon>
        <taxon>Fagaceae</taxon>
        <taxon>Fagus</taxon>
    </lineage>
</organism>
<dbReference type="Gene3D" id="3.10.10.10">
    <property type="entry name" value="HIV Type 1 Reverse Transcriptase, subunit A, domain 1"/>
    <property type="match status" value="1"/>
</dbReference>
<dbReference type="PROSITE" id="PS50879">
    <property type="entry name" value="RNASE_H_1"/>
    <property type="match status" value="1"/>
</dbReference>
<feature type="compositionally biased region" description="Polar residues" evidence="1">
    <location>
        <begin position="84"/>
        <end position="98"/>
    </location>
</feature>
<dbReference type="CDD" id="cd01647">
    <property type="entry name" value="RT_LTR"/>
    <property type="match status" value="1"/>
</dbReference>
<evidence type="ECO:0000313" key="3">
    <source>
        <dbReference type="EMBL" id="SPD22393.1"/>
    </source>
</evidence>
<evidence type="ECO:0000259" key="2">
    <source>
        <dbReference type="PROSITE" id="PS50879"/>
    </source>
</evidence>
<feature type="region of interest" description="Disordered" evidence="1">
    <location>
        <begin position="641"/>
        <end position="661"/>
    </location>
</feature>
<feature type="compositionally biased region" description="Polar residues" evidence="1">
    <location>
        <begin position="839"/>
        <end position="853"/>
    </location>
</feature>
<name>A0A2N9IE91_FAGSY</name>
<dbReference type="Gene3D" id="3.30.420.10">
    <property type="entry name" value="Ribonuclease H-like superfamily/Ribonuclease H"/>
    <property type="match status" value="2"/>
</dbReference>
<feature type="compositionally biased region" description="Low complexity" evidence="1">
    <location>
        <begin position="99"/>
        <end position="111"/>
    </location>
</feature>
<feature type="domain" description="RNase H type-1" evidence="2">
    <location>
        <begin position="1289"/>
        <end position="1417"/>
    </location>
</feature>
<sequence>MLRGSTSSSTSTGPMTRNRSKVMGLPMAQRTVEEASMKNLTKAQQPQPKTIISLDTLGVGRCASKSVGDMPLISEDSTARSNSFYSAPNAELNTNSQLGSSPGSPRRTTSSAFSEDSSRVIAMPAMMTETAMVDERIVAMERAISKLTKTVEEKDLQIATLMNKLEVHNHGESNNGPIHQRTPQDGHKRVKDQHTNSTSIASLSVQQLHDMITNTIRAQYGGAPQSTLMYSKPYTKRIDSLRMPPSYQPPKFQQYDGKGNPKQHVAHFVETCNNAGTDGDLLTEQFVRSLRGNAFDWYTDLEPESIDNWEQMEREFLNRFYSTRPSGVEMCIQGMHWGLLYILQGIKPRTFEELATRAHDMELSLASRGEKSLPIIEHRKERKDVKKGDKSSKPMIKESIAVAAEPIRIFAKEKKEDRTRGPSQERERRRLTLKEMEEKTYPFPDSDVPSMLEDLLEKEIIKLPECKRPEEMGRTNDPKYCKYHRVVSHTMEKCFVLKDLILRLAKEGKILLDLDEAVGSNHATFTFGSPSPTKTQSPLMFTPGASCKRIQFGTLEPVCLPCLEPQEDADIEDKPSSEGEGRPWLHEDGIVPSTLHQCFKYSDGKQVKKVIVDLQPFTEAESHFADAKFYLNCDMVNDTLPEDSKRTREKGKGHDEIPREDSRLSVVAAPKSHIASKEASPILRYVPLSKRKEGQTPFELVAEAKVRPNEPTQEKDIAILKSNLTLPLPKLDKVASTKPPLKGFVKSTSDSIKEGSLPDKRTKEGFDPKGYRLLAKSGQQGYAIETPKTGLGYSSQEPVRISTKGKNERMTALHISFEVAEEESQAEPTPRSSVFDRLTSPTPRESVASQSKVEQGDTWKKDESEICSLVPSRMKRELAVEVSVGSSLKAKRRTIIHTNRLGKQVDQEEEKNETVILPAYHVTVENDSESSSSDDEPNESSHAIEDGGQATMDELKELNLGTADEPRPIFITGFIQEVQFPKLIVNIVPVKKKSRQIRVCVDFRDLNRACPKDDFPLPNTELMVDSTIGHEALSFMDGSSGYNQIRMAPEDEELTAFRTPKGIYCYKVMPFGLKNAGATYQRAMQKIFDDILHKILQCYVDDLVDARIEEFTRATKLARSSCIHSTLYIKPSRTMSAFSRLMKKDANFEWDEACKNAFESIKKYLLNPPVLGVPIPGKPLILYIAAQEQSLGALLAQKNEAEKEKALYYLSRKLTGAELKYSPIEKMCLALFFSIHKLRHYMQAHTIHLVAKAFKGQALANFLANHPIPADWELSDDFLDEDVLYTKILPPWMMFFDRAAHSEESGAGVVFLSPQKHMIPFAFRLNEPCSNNVAEYQALIAGLQMALDMKISYLKVYGNSKLVINQLLTHYEVRNEGLVPYFRLATRLVEEFDGITLEHIPRSENKIADALANLATTLALSEEERVNVPVCNRWALTEEYTSETNAISVSIVEDEDWRQPLIDYLEHGKLPNDSRHRTEVRRMAPRFIYYKDTLYRRSFDGLFLRCLGKGETDQAMEEAHSGVCGAHQFGPKLYHRIKRMGYYWPTIVKDCMDYAKRCEACQLHANYIHQPPEPLHPTIASWPFDAWGLDVVGPLPKSSAGHLYILAATDYFSK</sequence>
<dbReference type="GO" id="GO:0004523">
    <property type="term" value="F:RNA-DNA hybrid ribonuclease activity"/>
    <property type="evidence" value="ECO:0007669"/>
    <property type="project" value="InterPro"/>
</dbReference>
<feature type="compositionally biased region" description="Basic and acidic residues" evidence="1">
    <location>
        <begin position="642"/>
        <end position="661"/>
    </location>
</feature>
<dbReference type="SUPFAM" id="SSF56672">
    <property type="entry name" value="DNA/RNA polymerases"/>
    <property type="match status" value="1"/>
</dbReference>
<dbReference type="Gene3D" id="1.10.340.70">
    <property type="match status" value="1"/>
</dbReference>
<dbReference type="InterPro" id="IPR043502">
    <property type="entry name" value="DNA/RNA_pol_sf"/>
</dbReference>
<proteinExistence type="predicted"/>
<feature type="region of interest" description="Disordered" evidence="1">
    <location>
        <begin position="820"/>
        <end position="862"/>
    </location>
</feature>
<dbReference type="InterPro" id="IPR000477">
    <property type="entry name" value="RT_dom"/>
</dbReference>
<reference evidence="3" key="1">
    <citation type="submission" date="2018-02" db="EMBL/GenBank/DDBJ databases">
        <authorList>
            <person name="Cohen D.B."/>
            <person name="Kent A.D."/>
        </authorList>
    </citation>
    <scope>NUCLEOTIDE SEQUENCE</scope>
</reference>
<dbReference type="CDD" id="cd09279">
    <property type="entry name" value="RNase_HI_like"/>
    <property type="match status" value="1"/>
</dbReference>
<dbReference type="Pfam" id="PF17921">
    <property type="entry name" value="Integrase_H2C2"/>
    <property type="match status" value="1"/>
</dbReference>